<evidence type="ECO:0000313" key="2">
    <source>
        <dbReference type="EMBL" id="GHI40561.1"/>
    </source>
</evidence>
<dbReference type="RefSeq" id="WP_226599302.1">
    <property type="nucleotide sequence ID" value="NZ_BNDY01000017.1"/>
</dbReference>
<dbReference type="Proteomes" id="UP001050808">
    <property type="component" value="Unassembled WGS sequence"/>
</dbReference>
<reference evidence="2" key="1">
    <citation type="submission" date="2024-05" db="EMBL/GenBank/DDBJ databases">
        <title>Whole genome shotgun sequence of Streptomyces violascens NBRC 12920.</title>
        <authorList>
            <person name="Komaki H."/>
            <person name="Tamura T."/>
        </authorList>
    </citation>
    <scope>NUCLEOTIDE SEQUENCE</scope>
    <source>
        <strain evidence="2">NBRC 12920</strain>
    </source>
</reference>
<proteinExistence type="predicted"/>
<protein>
    <recommendedName>
        <fullName evidence="4">Ricin B lectin domain-containing protein</fullName>
    </recommendedName>
</protein>
<comment type="caution">
    <text evidence="2">The sequence shown here is derived from an EMBL/GenBank/DDBJ whole genome shotgun (WGS) entry which is preliminary data.</text>
</comment>
<feature type="signal peptide" evidence="1">
    <location>
        <begin position="1"/>
        <end position="25"/>
    </location>
</feature>
<evidence type="ECO:0000256" key="1">
    <source>
        <dbReference type="SAM" id="SignalP"/>
    </source>
</evidence>
<accession>A0ABQ3QTF4</accession>
<name>A0ABQ3QTF4_9ACTN</name>
<gene>
    <name evidence="2" type="ORF">Sviol_49690</name>
</gene>
<feature type="chain" id="PRO_5045709234" description="Ricin B lectin domain-containing protein" evidence="1">
    <location>
        <begin position="26"/>
        <end position="238"/>
    </location>
</feature>
<keyword evidence="3" id="KW-1185">Reference proteome</keyword>
<dbReference type="EMBL" id="BNDY01000017">
    <property type="protein sequence ID" value="GHI40561.1"/>
    <property type="molecule type" value="Genomic_DNA"/>
</dbReference>
<keyword evidence="1" id="KW-0732">Signal</keyword>
<evidence type="ECO:0000313" key="3">
    <source>
        <dbReference type="Proteomes" id="UP001050808"/>
    </source>
</evidence>
<organism evidence="2 3">
    <name type="scientific">Streptomyces violascens</name>
    <dbReference type="NCBI Taxonomy" id="67381"/>
    <lineage>
        <taxon>Bacteria</taxon>
        <taxon>Bacillati</taxon>
        <taxon>Actinomycetota</taxon>
        <taxon>Actinomycetes</taxon>
        <taxon>Kitasatosporales</taxon>
        <taxon>Streptomycetaceae</taxon>
        <taxon>Streptomyces</taxon>
    </lineage>
</organism>
<sequence length="238" mass="24722">MRGFSVLAAAVAGAVGLTLGSTAVAEQPGTRPAERYLNLHQCVYVGSGGHYTNVLPNTANTAFNTGTNVSNTPDSALSCGPGGGGWTPAPANSAVKAFDLTAGRYLNVHQCVYFSPGQHYTAVLPNTPNVNFNTGTNVSDTADTKLNCGPGGGGWRLLLANSAIESFDLADNRYLNLHQCVWTSSGQYYMGLLPNSPNANFNTGTNASRTADTALNCRPGGGGWALDRTNSAYRPLGS</sequence>
<evidence type="ECO:0008006" key="4">
    <source>
        <dbReference type="Google" id="ProtNLM"/>
    </source>
</evidence>